<comment type="caution">
    <text evidence="3">The sequence shown here is derived from an EMBL/GenBank/DDBJ whole genome shotgun (WGS) entry which is preliminary data.</text>
</comment>
<organism evidence="3 4">
    <name type="scientific">Klebsiella pneumoniae</name>
    <dbReference type="NCBI Taxonomy" id="573"/>
    <lineage>
        <taxon>Bacteria</taxon>
        <taxon>Pseudomonadati</taxon>
        <taxon>Pseudomonadota</taxon>
        <taxon>Gammaproteobacteria</taxon>
        <taxon>Enterobacterales</taxon>
        <taxon>Enterobacteriaceae</taxon>
        <taxon>Klebsiella/Raoultella group</taxon>
        <taxon>Klebsiella</taxon>
        <taxon>Klebsiella pneumoniae complex</taxon>
    </lineage>
</organism>
<evidence type="ECO:0000313" key="3">
    <source>
        <dbReference type="EMBL" id="MBO2029319.1"/>
    </source>
</evidence>
<evidence type="ECO:0000313" key="4">
    <source>
        <dbReference type="Proteomes" id="UP000664620"/>
    </source>
</evidence>
<reference evidence="3" key="1">
    <citation type="submission" date="2021-03" db="EMBL/GenBank/DDBJ databases">
        <title>Molecular epidemiology and mechanisms of colistin and carbapenem resistance in Enterobacteriaceae from clinical isolates, the environment and porcine samples in Pretoria, South Africa.</title>
        <authorList>
            <person name="Bogoshi D."/>
            <person name="Mbelle N.M."/>
            <person name="Naidoo V."/>
            <person name="Osei Sekyere J."/>
        </authorList>
    </citation>
    <scope>NUCLEOTIDE SEQUENCE</scope>
    <source>
        <strain evidence="3">C034</strain>
    </source>
</reference>
<name>A0A939SSH0_KLEPN</name>
<keyword evidence="2" id="KW-0812">Transmembrane</keyword>
<protein>
    <submittedName>
        <fullName evidence="3">Uncharacterized protein</fullName>
    </submittedName>
</protein>
<dbReference type="AlphaFoldDB" id="A0A939SSH0"/>
<keyword evidence="2" id="KW-1133">Transmembrane helix</keyword>
<feature type="compositionally biased region" description="Low complexity" evidence="1">
    <location>
        <begin position="7"/>
        <end position="28"/>
    </location>
</feature>
<gene>
    <name evidence="3" type="ORF">J4734_14085</name>
</gene>
<accession>A0A939SSH0</accession>
<proteinExistence type="predicted"/>
<evidence type="ECO:0000256" key="2">
    <source>
        <dbReference type="SAM" id="Phobius"/>
    </source>
</evidence>
<feature type="region of interest" description="Disordered" evidence="1">
    <location>
        <begin position="1"/>
        <end position="28"/>
    </location>
</feature>
<keyword evidence="2" id="KW-0472">Membrane</keyword>
<dbReference type="EMBL" id="JAGETO010000048">
    <property type="protein sequence ID" value="MBO2029319.1"/>
    <property type="molecule type" value="Genomic_DNA"/>
</dbReference>
<feature type="transmembrane region" description="Helical" evidence="2">
    <location>
        <begin position="38"/>
        <end position="59"/>
    </location>
</feature>
<sequence length="60" mass="5939">MGERNNENGNNEIGSGGISPSAGAGDGAPALADKADNAFMMICTALVLFMTIGDCAVYGG</sequence>
<dbReference type="Proteomes" id="UP000664620">
    <property type="component" value="Unassembled WGS sequence"/>
</dbReference>
<evidence type="ECO:0000256" key="1">
    <source>
        <dbReference type="SAM" id="MobiDB-lite"/>
    </source>
</evidence>